<dbReference type="AlphaFoldDB" id="A0A1A8UZJ0"/>
<dbReference type="EMBL" id="HAEJ01012554">
    <property type="protein sequence ID" value="SBS53011.1"/>
    <property type="molecule type" value="Transcribed_RNA"/>
</dbReference>
<proteinExistence type="predicted"/>
<sequence length="86" mass="9982">VPSVFMTYHVTDAHLAVRKWRNKRKYGRKIEATKLKRNPGQKPHEYGSTSLDALKRPVTCKIYKNHLAWHGSTTSLSEHLRRKRGG</sequence>
<gene>
    <name evidence="1" type="primary">Nfu_g_1_024457</name>
</gene>
<reference evidence="1" key="2">
    <citation type="submission" date="2016-06" db="EMBL/GenBank/DDBJ databases">
        <title>The genome of a short-lived fish provides insights into sex chromosome evolution and the genetic control of aging.</title>
        <authorList>
            <person name="Reichwald K."/>
            <person name="Felder M."/>
            <person name="Petzold A."/>
            <person name="Koch P."/>
            <person name="Groth M."/>
            <person name="Platzer M."/>
        </authorList>
    </citation>
    <scope>NUCLEOTIDE SEQUENCE</scope>
    <source>
        <tissue evidence="1">Brain</tissue>
    </source>
</reference>
<feature type="non-terminal residue" evidence="1">
    <location>
        <position position="1"/>
    </location>
</feature>
<reference evidence="1" key="1">
    <citation type="submission" date="2016-05" db="EMBL/GenBank/DDBJ databases">
        <authorList>
            <person name="Lavstsen T."/>
            <person name="Jespersen J.S."/>
        </authorList>
    </citation>
    <scope>NUCLEOTIDE SEQUENCE</scope>
    <source>
        <tissue evidence="1">Brain</tissue>
    </source>
</reference>
<name>A0A1A8UZJ0_NOTFU</name>
<protein>
    <submittedName>
        <fullName evidence="1">Uncharacterized protein</fullName>
    </submittedName>
</protein>
<accession>A0A1A8UZJ0</accession>
<organism evidence="1">
    <name type="scientific">Nothobranchius furzeri</name>
    <name type="common">Turquoise killifish</name>
    <dbReference type="NCBI Taxonomy" id="105023"/>
    <lineage>
        <taxon>Eukaryota</taxon>
        <taxon>Metazoa</taxon>
        <taxon>Chordata</taxon>
        <taxon>Craniata</taxon>
        <taxon>Vertebrata</taxon>
        <taxon>Euteleostomi</taxon>
        <taxon>Actinopterygii</taxon>
        <taxon>Neopterygii</taxon>
        <taxon>Teleostei</taxon>
        <taxon>Neoteleostei</taxon>
        <taxon>Acanthomorphata</taxon>
        <taxon>Ovalentaria</taxon>
        <taxon>Atherinomorphae</taxon>
        <taxon>Cyprinodontiformes</taxon>
        <taxon>Nothobranchiidae</taxon>
        <taxon>Nothobranchius</taxon>
    </lineage>
</organism>
<evidence type="ECO:0000313" key="1">
    <source>
        <dbReference type="EMBL" id="SBS53011.1"/>
    </source>
</evidence>
<feature type="non-terminal residue" evidence="1">
    <location>
        <position position="86"/>
    </location>
</feature>